<dbReference type="KEGG" id="pxy:105389540"/>
<evidence type="ECO:0000256" key="2">
    <source>
        <dbReference type="ARBA" id="ARBA00022676"/>
    </source>
</evidence>
<dbReference type="FunFam" id="3.40.50.2000:FF:000050">
    <property type="entry name" value="UDP-glucuronosyltransferase"/>
    <property type="match status" value="1"/>
</dbReference>
<evidence type="ECO:0000313" key="6">
    <source>
        <dbReference type="EMBL" id="JAV02038.1"/>
    </source>
</evidence>
<dbReference type="EMBL" id="GEYN01000091">
    <property type="protein sequence ID" value="JAV02038.1"/>
    <property type="molecule type" value="mRNA"/>
</dbReference>
<feature type="transmembrane region" description="Helical" evidence="5">
    <location>
        <begin position="477"/>
        <end position="505"/>
    </location>
</feature>
<comment type="similarity">
    <text evidence="1 4">Belongs to the UDP-glycosyltransferase family.</text>
</comment>
<sequence>MTPIAKLIFLCVFTCIASVSSGARILCVYPVPFHSHQAVFNALSEALARAGHQVVALTPLPHPAPPPGLTQIDVHQLSYRLWEEGYKKFQHDNGGFGVDFITTWTQLSPVLHKIVESQIETPEMQAIIKDPKQHFDVILVEAVIPLSIMVAARFKAPVIQVSSFFGGNDNFMAMGVPVHPIIFPEFGARKTWKFSFWDKISSVYDFIRMRRFESSIRATENAIIRKHFGENAPTVEELQKNIHMLFLNVHQIWDNNRPVPPSVLYMGALHVKKPKLIPENFKKYLDASKNGVIYVSLGSKFLFSDLPDEDVRVFMKVFADIPYDVLLKWNGGDLPNKPPNVRLEKWIPQNDILHHPKIKAFVTQGGLQSTDEAIAANVPLIGFPVIGDQWYNAQKYEQFGIGIELDIKNVQEEKLRNAILSVASEKSYRENITRLSEVMREQRQGGLEKAVYWTEYVATRGALHLRSPLADAPLVDYFMLDVIAAAFASVLIAITVILVLIGGIFKSFRRETHVKVKRN</sequence>
<dbReference type="SMR" id="A0A1L8D6G1"/>
<keyword evidence="5" id="KW-0472">Membrane</keyword>
<dbReference type="SUPFAM" id="SSF53756">
    <property type="entry name" value="UDP-Glycosyltransferase/glycogen phosphorylase"/>
    <property type="match status" value="1"/>
</dbReference>
<keyword evidence="3 4" id="KW-0808">Transferase</keyword>
<comment type="subcellular location">
    <subcellularLocation>
        <location evidence="5">Membrane</location>
        <topology evidence="5">Single-pass membrane protein</topology>
    </subcellularLocation>
</comment>
<dbReference type="CDD" id="cd03784">
    <property type="entry name" value="GT1_Gtf-like"/>
    <property type="match status" value="1"/>
</dbReference>
<dbReference type="PROSITE" id="PS00375">
    <property type="entry name" value="UDPGT"/>
    <property type="match status" value="1"/>
</dbReference>
<dbReference type="EC" id="2.4.1.17" evidence="5"/>
<dbReference type="InterPro" id="IPR050271">
    <property type="entry name" value="UDP-glycosyltransferase"/>
</dbReference>
<keyword evidence="5" id="KW-0732">Signal</keyword>
<feature type="signal peptide" evidence="5">
    <location>
        <begin position="1"/>
        <end position="22"/>
    </location>
</feature>
<dbReference type="GeneID" id="105389540"/>
<evidence type="ECO:0000256" key="5">
    <source>
        <dbReference type="RuleBase" id="RU362059"/>
    </source>
</evidence>
<keyword evidence="2 4" id="KW-0328">Glycosyltransferase</keyword>
<accession>A0A1L8D6G1</accession>
<keyword evidence="5" id="KW-1133">Transmembrane helix</keyword>
<keyword evidence="5" id="KW-0812">Transmembrane</keyword>
<evidence type="ECO:0000256" key="4">
    <source>
        <dbReference type="RuleBase" id="RU003718"/>
    </source>
</evidence>
<dbReference type="PANTHER" id="PTHR48043">
    <property type="entry name" value="EG:EG0003.4 PROTEIN-RELATED"/>
    <property type="match status" value="1"/>
</dbReference>
<dbReference type="GO" id="GO:0016020">
    <property type="term" value="C:membrane"/>
    <property type="evidence" value="ECO:0007669"/>
    <property type="project" value="UniProtKB-SubCell"/>
</dbReference>
<proteinExistence type="evidence at transcript level"/>
<comment type="catalytic activity">
    <reaction evidence="5">
        <text>glucuronate acceptor + UDP-alpha-D-glucuronate = acceptor beta-D-glucuronoside + UDP + H(+)</text>
        <dbReference type="Rhea" id="RHEA:21032"/>
        <dbReference type="ChEBI" id="CHEBI:15378"/>
        <dbReference type="ChEBI" id="CHEBI:58052"/>
        <dbReference type="ChEBI" id="CHEBI:58223"/>
        <dbReference type="ChEBI" id="CHEBI:132367"/>
        <dbReference type="ChEBI" id="CHEBI:132368"/>
        <dbReference type="EC" id="2.4.1.17"/>
    </reaction>
</comment>
<dbReference type="InterPro" id="IPR035595">
    <property type="entry name" value="UDP_glycos_trans_CS"/>
</dbReference>
<feature type="chain" id="PRO_5009734639" description="UDP-glucuronosyltransferase" evidence="5">
    <location>
        <begin position="23"/>
        <end position="519"/>
    </location>
</feature>
<dbReference type="InterPro" id="IPR002213">
    <property type="entry name" value="UDP_glucos_trans"/>
</dbReference>
<dbReference type="PANTHER" id="PTHR48043:SF159">
    <property type="entry name" value="EG:EG0003.4 PROTEIN-RELATED"/>
    <property type="match status" value="1"/>
</dbReference>
<reference evidence="6" key="1">
    <citation type="submission" date="2016-08" db="EMBL/GenBank/DDBJ databases">
        <title>Transcriptome of the diamond-back moth (Plutella xylostella).</title>
        <authorList>
            <person name="He P."/>
        </authorList>
    </citation>
    <scope>NUCLEOTIDE SEQUENCE</scope>
    <source>
        <strain evidence="6">Lab strain</strain>
        <tissue evidence="6">Multi</tissue>
    </source>
</reference>
<dbReference type="Gene3D" id="3.40.50.2000">
    <property type="entry name" value="Glycogen Phosphorylase B"/>
    <property type="match status" value="2"/>
</dbReference>
<dbReference type="OrthoDB" id="5835829at2759"/>
<name>A0A1L8D6G1_PLUXY</name>
<evidence type="ECO:0000256" key="1">
    <source>
        <dbReference type="ARBA" id="ARBA00009995"/>
    </source>
</evidence>
<dbReference type="AlphaFoldDB" id="A0A1L8D6G1"/>
<protein>
    <recommendedName>
        <fullName evidence="5">UDP-glucuronosyltransferase</fullName>
        <ecNumber evidence="5">2.4.1.17</ecNumber>
    </recommendedName>
</protein>
<organism evidence="6">
    <name type="scientific">Plutella xylostella</name>
    <name type="common">Diamondback moth</name>
    <name type="synonym">Plutella maculipennis</name>
    <dbReference type="NCBI Taxonomy" id="51655"/>
    <lineage>
        <taxon>Eukaryota</taxon>
        <taxon>Metazoa</taxon>
        <taxon>Ecdysozoa</taxon>
        <taxon>Arthropoda</taxon>
        <taxon>Hexapoda</taxon>
        <taxon>Insecta</taxon>
        <taxon>Pterygota</taxon>
        <taxon>Neoptera</taxon>
        <taxon>Endopterygota</taxon>
        <taxon>Lepidoptera</taxon>
        <taxon>Glossata</taxon>
        <taxon>Ditrysia</taxon>
        <taxon>Yponomeutoidea</taxon>
        <taxon>Plutellidae</taxon>
        <taxon>Plutella</taxon>
    </lineage>
</organism>
<dbReference type="Pfam" id="PF00201">
    <property type="entry name" value="UDPGT"/>
    <property type="match status" value="1"/>
</dbReference>
<evidence type="ECO:0000256" key="3">
    <source>
        <dbReference type="ARBA" id="ARBA00022679"/>
    </source>
</evidence>
<dbReference type="GO" id="GO:0015020">
    <property type="term" value="F:glucuronosyltransferase activity"/>
    <property type="evidence" value="ECO:0007669"/>
    <property type="project" value="UniProtKB-EC"/>
</dbReference>